<sequence length="96" mass="11307">MRMHLRPEAEADIEEAARWYERQRDGLGDEFLDEASTTLAAISDNPSLYPVVHGNIRRALIHRFPFGMYYRVEEETIVVVAVMHGSRHPRRWQKRT</sequence>
<dbReference type="EMBL" id="CAADFJ010000111">
    <property type="protein sequence ID" value="VFK03006.1"/>
    <property type="molecule type" value="Genomic_DNA"/>
</dbReference>
<evidence type="ECO:0000313" key="3">
    <source>
        <dbReference type="EMBL" id="VFJ97570.1"/>
    </source>
</evidence>
<evidence type="ECO:0000256" key="1">
    <source>
        <dbReference type="ARBA" id="ARBA00022649"/>
    </source>
</evidence>
<dbReference type="InterPro" id="IPR007712">
    <property type="entry name" value="RelE/ParE_toxin"/>
</dbReference>
<organism evidence="3">
    <name type="scientific">Candidatus Kentrum eta</name>
    <dbReference type="NCBI Taxonomy" id="2126337"/>
    <lineage>
        <taxon>Bacteria</taxon>
        <taxon>Pseudomonadati</taxon>
        <taxon>Pseudomonadota</taxon>
        <taxon>Gammaproteobacteria</taxon>
        <taxon>Candidatus Kentrum</taxon>
    </lineage>
</organism>
<name>A0A450UYF8_9GAMM</name>
<dbReference type="EMBL" id="CAADFG010000113">
    <property type="protein sequence ID" value="VFJ96960.1"/>
    <property type="molecule type" value="Genomic_DNA"/>
</dbReference>
<dbReference type="AlphaFoldDB" id="A0A450UYF8"/>
<dbReference type="InterPro" id="IPR035093">
    <property type="entry name" value="RelE/ParE_toxin_dom_sf"/>
</dbReference>
<accession>A0A450UYF8</accession>
<dbReference type="Gene3D" id="3.30.2310.20">
    <property type="entry name" value="RelE-like"/>
    <property type="match status" value="1"/>
</dbReference>
<reference evidence="3" key="1">
    <citation type="submission" date="2019-02" db="EMBL/GenBank/DDBJ databases">
        <authorList>
            <person name="Gruber-Vodicka R. H."/>
            <person name="Seah K. B. B."/>
        </authorList>
    </citation>
    <scope>NUCLEOTIDE SEQUENCE</scope>
    <source>
        <strain evidence="4">BECK_SA2B12</strain>
        <strain evidence="2">BECK_SA2B15</strain>
        <strain evidence="3">BECK_SA2B20</strain>
    </source>
</reference>
<evidence type="ECO:0000313" key="2">
    <source>
        <dbReference type="EMBL" id="VFJ96960.1"/>
    </source>
</evidence>
<evidence type="ECO:0000313" key="4">
    <source>
        <dbReference type="EMBL" id="VFK03006.1"/>
    </source>
</evidence>
<proteinExistence type="predicted"/>
<dbReference type="EMBL" id="CAADFI010000114">
    <property type="protein sequence ID" value="VFJ97570.1"/>
    <property type="molecule type" value="Genomic_DNA"/>
</dbReference>
<gene>
    <name evidence="2" type="ORF">BECKH772A_GA0070896_101137</name>
    <name evidence="3" type="ORF">BECKH772B_GA0070898_1011412</name>
    <name evidence="4" type="ORF">BECKH772C_GA0070978_101117</name>
</gene>
<protein>
    <submittedName>
        <fullName evidence="3">Plasmid stabilization system protein ParE</fullName>
    </submittedName>
</protein>
<dbReference type="Pfam" id="PF05016">
    <property type="entry name" value="ParE_toxin"/>
    <property type="match status" value="1"/>
</dbReference>
<keyword evidence="1" id="KW-1277">Toxin-antitoxin system</keyword>